<dbReference type="InterPro" id="IPR016098">
    <property type="entry name" value="CAP/MinC_C"/>
</dbReference>
<dbReference type="NCBIfam" id="TIGR01222">
    <property type="entry name" value="minC"/>
    <property type="match status" value="1"/>
</dbReference>
<dbReference type="Gene3D" id="2.160.20.70">
    <property type="match status" value="1"/>
</dbReference>
<dbReference type="InterPro" id="IPR005526">
    <property type="entry name" value="Septum_form_inhib_MinC_C"/>
</dbReference>
<evidence type="ECO:0000256" key="3">
    <source>
        <dbReference type="ARBA" id="ARBA00023210"/>
    </source>
</evidence>
<comment type="subunit">
    <text evidence="6">Interacts with MinD and FtsZ.</text>
</comment>
<evidence type="ECO:0000256" key="1">
    <source>
        <dbReference type="ARBA" id="ARBA00006291"/>
    </source>
</evidence>
<dbReference type="EMBL" id="LR699119">
    <property type="protein sequence ID" value="VVC75271.1"/>
    <property type="molecule type" value="Genomic_DNA"/>
</dbReference>
<sequence length="236" mass="25735">MSSSSRLTATAQTYFQFKASFSPCIVFEILQYDLEGIKHHLAETIRKTPNFFMGAPVIIDLEKMKSIDIIPLEPVKNLLLSHGILPIGTRGGNEEQQKAAAAAGLPAVMAGRQTASEPAKNKSRALPVPAKLITQPIRSGMQVYAGEGDLIVTTQVSPGAELMADGHIHVYGTLRGRAMAGVHGNQEARIFCRSLEADLVAIAGYYLTRDEIQLPQDKSSFIQIYLKSEQLQIETL</sequence>
<dbReference type="SUPFAM" id="SSF63848">
    <property type="entry name" value="Cell-division inhibitor MinC, C-terminal domain"/>
    <property type="match status" value="1"/>
</dbReference>
<evidence type="ECO:0000256" key="5">
    <source>
        <dbReference type="ARBA" id="ARBA00025606"/>
    </source>
</evidence>
<dbReference type="PANTHER" id="PTHR34108">
    <property type="entry name" value="SEPTUM SITE-DETERMINING PROTEIN MINC"/>
    <property type="match status" value="1"/>
</dbReference>
<dbReference type="Pfam" id="PF05209">
    <property type="entry name" value="MinC_N"/>
    <property type="match status" value="1"/>
</dbReference>
<protein>
    <recommendedName>
        <fullName evidence="6">Probable septum site-determining protein MinC</fullName>
    </recommendedName>
</protein>
<name>A0A5E4PFX9_9COXI</name>
<keyword evidence="4 6" id="KW-0131">Cell cycle</keyword>
<dbReference type="RefSeq" id="WP_148338403.1">
    <property type="nucleotide sequence ID" value="NZ_LR699119.1"/>
</dbReference>
<dbReference type="AlphaFoldDB" id="A0A5E4PFX9"/>
<evidence type="ECO:0000256" key="4">
    <source>
        <dbReference type="ARBA" id="ARBA00023306"/>
    </source>
</evidence>
<organism evidence="9 10">
    <name type="scientific">Aquicella siphonis</name>
    <dbReference type="NCBI Taxonomy" id="254247"/>
    <lineage>
        <taxon>Bacteria</taxon>
        <taxon>Pseudomonadati</taxon>
        <taxon>Pseudomonadota</taxon>
        <taxon>Gammaproteobacteria</taxon>
        <taxon>Legionellales</taxon>
        <taxon>Coxiellaceae</taxon>
        <taxon>Aquicella</taxon>
    </lineage>
</organism>
<gene>
    <name evidence="6 9" type="primary">minC</name>
    <name evidence="9" type="ORF">AQUSIP_05590</name>
</gene>
<dbReference type="GO" id="GO:1901891">
    <property type="term" value="P:regulation of cell septum assembly"/>
    <property type="evidence" value="ECO:0007669"/>
    <property type="project" value="InterPro"/>
</dbReference>
<dbReference type="InterPro" id="IPR036145">
    <property type="entry name" value="MinC_C_sf"/>
</dbReference>
<dbReference type="GO" id="GO:0051302">
    <property type="term" value="P:regulation of cell division"/>
    <property type="evidence" value="ECO:0007669"/>
    <property type="project" value="InterPro"/>
</dbReference>
<feature type="domain" description="Septum formation inhibitor MinC C-terminal" evidence="7">
    <location>
        <begin position="133"/>
        <end position="234"/>
    </location>
</feature>
<dbReference type="Proteomes" id="UP000324194">
    <property type="component" value="Chromosome 1"/>
</dbReference>
<reference evidence="9 10" key="1">
    <citation type="submission" date="2019-08" db="EMBL/GenBank/DDBJ databases">
        <authorList>
            <person name="Guy L."/>
        </authorList>
    </citation>
    <scope>NUCLEOTIDE SEQUENCE [LARGE SCALE GENOMIC DNA]</scope>
    <source>
        <strain evidence="9 10">SGT-108</strain>
    </source>
</reference>
<evidence type="ECO:0000259" key="7">
    <source>
        <dbReference type="Pfam" id="PF03775"/>
    </source>
</evidence>
<comment type="function">
    <text evidence="5 6">Cell division inhibitor that blocks the formation of polar Z ring septums. Rapidly oscillates between the poles of the cell to destabilize FtsZ filaments that have formed before they mature into polar Z rings. Prevents FtsZ polymerization.</text>
</comment>
<evidence type="ECO:0000313" key="9">
    <source>
        <dbReference type="EMBL" id="VVC75271.1"/>
    </source>
</evidence>
<dbReference type="KEGG" id="asip:AQUSIP_05590"/>
<keyword evidence="2 6" id="KW-0132">Cell division</keyword>
<dbReference type="GO" id="GO:0000917">
    <property type="term" value="P:division septum assembly"/>
    <property type="evidence" value="ECO:0007669"/>
    <property type="project" value="UniProtKB-KW"/>
</dbReference>
<dbReference type="PANTHER" id="PTHR34108:SF1">
    <property type="entry name" value="SEPTUM SITE-DETERMINING PROTEIN MINC"/>
    <property type="match status" value="1"/>
</dbReference>
<comment type="similarity">
    <text evidence="1 6">Belongs to the MinC family.</text>
</comment>
<evidence type="ECO:0000259" key="8">
    <source>
        <dbReference type="Pfam" id="PF05209"/>
    </source>
</evidence>
<dbReference type="HAMAP" id="MF_00267">
    <property type="entry name" value="MinC"/>
    <property type="match status" value="1"/>
</dbReference>
<evidence type="ECO:0000256" key="2">
    <source>
        <dbReference type="ARBA" id="ARBA00022618"/>
    </source>
</evidence>
<keyword evidence="10" id="KW-1185">Reference proteome</keyword>
<proteinExistence type="inferred from homology"/>
<dbReference type="OrthoDB" id="9794530at2"/>
<dbReference type="InterPro" id="IPR013033">
    <property type="entry name" value="MinC"/>
</dbReference>
<feature type="domain" description="Septum formation inhibitor MinC N-terminal" evidence="8">
    <location>
        <begin position="15"/>
        <end position="86"/>
    </location>
</feature>
<dbReference type="Pfam" id="PF03775">
    <property type="entry name" value="MinC_C"/>
    <property type="match status" value="1"/>
</dbReference>
<dbReference type="InterPro" id="IPR007874">
    <property type="entry name" value="MinC_N"/>
</dbReference>
<evidence type="ECO:0000256" key="6">
    <source>
        <dbReference type="HAMAP-Rule" id="MF_00267"/>
    </source>
</evidence>
<dbReference type="GO" id="GO:0000902">
    <property type="term" value="P:cell morphogenesis"/>
    <property type="evidence" value="ECO:0007669"/>
    <property type="project" value="InterPro"/>
</dbReference>
<accession>A0A5E4PFX9</accession>
<dbReference type="Gene3D" id="3.30.70.260">
    <property type="match status" value="1"/>
</dbReference>
<keyword evidence="3 6" id="KW-0717">Septation</keyword>
<evidence type="ECO:0000313" key="10">
    <source>
        <dbReference type="Proteomes" id="UP000324194"/>
    </source>
</evidence>